<keyword evidence="2" id="KW-0378">Hydrolase</keyword>
<dbReference type="GO" id="GO:0016787">
    <property type="term" value="F:hydrolase activity"/>
    <property type="evidence" value="ECO:0007669"/>
    <property type="project" value="UniProtKB-KW"/>
</dbReference>
<evidence type="ECO:0000313" key="3">
    <source>
        <dbReference type="Proteomes" id="UP001519309"/>
    </source>
</evidence>
<dbReference type="Proteomes" id="UP001519309">
    <property type="component" value="Unassembled WGS sequence"/>
</dbReference>
<sequence length="424" mass="44935">MAEDMRTSGEITRTPEDMQPGRRIRKAGVVAAVALLAAVAAVAAAPAAVAGGGQRGGHRGEVVSVVPVARHSRAEVARGLEKLGVGTGSLRYGVRAYRVTYRTVDPQGRPTTATGLLTLPAGGGRTLGLVSDSHGTMATRAYAPSVSEDARAQSYLFASAGHAVAAPDYLGLGQGPGRHPYMDTRSSVTASVDMLRAARSAAHRLGRTLDGNLYATGFSQGGQVAMALGRAVQEGDAPGFRLKALAPVAGPYDLEGTEVPALTDGRVNDTSGVLYISYFLTAQNRLHPIYKDPAEVFRAPYADRVEGLFDGLHEEEDISRQLAPTVRKLLTDDFYRKLTHPTGAFLQALRQGDHTCDWKPDVPVRLYAGDKDTDVPIGNARTCARTLARQGARVRVLDQGDVDHVGSYIAALPKIARWFGGEAA</sequence>
<feature type="region of interest" description="Disordered" evidence="1">
    <location>
        <begin position="1"/>
        <end position="20"/>
    </location>
</feature>
<dbReference type="InterPro" id="IPR029058">
    <property type="entry name" value="AB_hydrolase_fold"/>
</dbReference>
<protein>
    <submittedName>
        <fullName evidence="2">Dienelactone hydrolase</fullName>
    </submittedName>
</protein>
<dbReference type="PANTHER" id="PTHR34853">
    <property type="match status" value="1"/>
</dbReference>
<dbReference type="PIRSF" id="PIRSF029171">
    <property type="entry name" value="Esterase_LipA"/>
    <property type="match status" value="1"/>
</dbReference>
<proteinExistence type="predicted"/>
<dbReference type="SUPFAM" id="SSF53474">
    <property type="entry name" value="alpha/beta-Hydrolases"/>
    <property type="match status" value="1"/>
</dbReference>
<dbReference type="Gene3D" id="3.40.50.1820">
    <property type="entry name" value="alpha/beta hydrolase"/>
    <property type="match status" value="1"/>
</dbReference>
<reference evidence="2 3" key="1">
    <citation type="submission" date="2021-03" db="EMBL/GenBank/DDBJ databases">
        <title>Genomic Encyclopedia of Type Strains, Phase IV (KMG-IV): sequencing the most valuable type-strain genomes for metagenomic binning, comparative biology and taxonomic classification.</title>
        <authorList>
            <person name="Goeker M."/>
        </authorList>
    </citation>
    <scope>NUCLEOTIDE SEQUENCE [LARGE SCALE GENOMIC DNA]</scope>
    <source>
        <strain evidence="2 3">DSM 40499</strain>
    </source>
</reference>
<dbReference type="EMBL" id="JAGGLP010000003">
    <property type="protein sequence ID" value="MBP2048685.1"/>
    <property type="molecule type" value="Genomic_DNA"/>
</dbReference>
<dbReference type="InterPro" id="IPR005152">
    <property type="entry name" value="Lipase_secreted"/>
</dbReference>
<comment type="caution">
    <text evidence="2">The sequence shown here is derived from an EMBL/GenBank/DDBJ whole genome shotgun (WGS) entry which is preliminary data.</text>
</comment>
<accession>A0ABS4LMT1</accession>
<dbReference type="Gene3D" id="1.10.260.160">
    <property type="match status" value="1"/>
</dbReference>
<evidence type="ECO:0000256" key="1">
    <source>
        <dbReference type="SAM" id="MobiDB-lite"/>
    </source>
</evidence>
<dbReference type="Pfam" id="PF03583">
    <property type="entry name" value="LIP"/>
    <property type="match status" value="1"/>
</dbReference>
<organism evidence="2 3">
    <name type="scientific">Streptomyces griseochromogenes</name>
    <dbReference type="NCBI Taxonomy" id="68214"/>
    <lineage>
        <taxon>Bacteria</taxon>
        <taxon>Bacillati</taxon>
        <taxon>Actinomycetota</taxon>
        <taxon>Actinomycetes</taxon>
        <taxon>Kitasatosporales</taxon>
        <taxon>Streptomycetaceae</taxon>
        <taxon>Streptomyces</taxon>
    </lineage>
</organism>
<evidence type="ECO:0000313" key="2">
    <source>
        <dbReference type="EMBL" id="MBP2048685.1"/>
    </source>
</evidence>
<keyword evidence="3" id="KW-1185">Reference proteome</keyword>
<dbReference type="PANTHER" id="PTHR34853:SF1">
    <property type="entry name" value="LIPASE 5"/>
    <property type="match status" value="1"/>
</dbReference>
<gene>
    <name evidence="2" type="ORF">J2Z21_001610</name>
</gene>
<name>A0ABS4LMT1_9ACTN</name>